<dbReference type="Gene3D" id="3.30.450.20">
    <property type="entry name" value="PAS domain"/>
    <property type="match status" value="1"/>
</dbReference>
<dbReference type="SMART" id="SM00091">
    <property type="entry name" value="PAS"/>
    <property type="match status" value="1"/>
</dbReference>
<evidence type="ECO:0000259" key="3">
    <source>
        <dbReference type="PROSITE" id="PS50113"/>
    </source>
</evidence>
<feature type="region of interest" description="Disordered" evidence="1">
    <location>
        <begin position="758"/>
        <end position="782"/>
    </location>
</feature>
<feature type="domain" description="PAS" evidence="2">
    <location>
        <begin position="201"/>
        <end position="273"/>
    </location>
</feature>
<dbReference type="PANTHER" id="PTHR44757">
    <property type="entry name" value="DIGUANYLATE CYCLASE DGCP"/>
    <property type="match status" value="1"/>
</dbReference>
<dbReference type="EMBL" id="NRRY01000017">
    <property type="protein sequence ID" value="MBK1619106.1"/>
    <property type="molecule type" value="Genomic_DNA"/>
</dbReference>
<gene>
    <name evidence="6" type="ORF">CKO42_11810</name>
</gene>
<dbReference type="PROSITE" id="PS50887">
    <property type="entry name" value="GGDEF"/>
    <property type="match status" value="1"/>
</dbReference>
<dbReference type="SUPFAM" id="SSF55073">
    <property type="entry name" value="Nucleotide cyclase"/>
    <property type="match status" value="1"/>
</dbReference>
<dbReference type="InterPro" id="IPR043128">
    <property type="entry name" value="Rev_trsase/Diguanyl_cyclase"/>
</dbReference>
<feature type="domain" description="GGDEF" evidence="5">
    <location>
        <begin position="358"/>
        <end position="493"/>
    </location>
</feature>
<comment type="caution">
    <text evidence="6">The sequence shown here is derived from an EMBL/GenBank/DDBJ whole genome shotgun (WGS) entry which is preliminary data.</text>
</comment>
<feature type="domain" description="EAL" evidence="4">
    <location>
        <begin position="502"/>
        <end position="756"/>
    </location>
</feature>
<dbReference type="CDD" id="cd01949">
    <property type="entry name" value="GGDEF"/>
    <property type="match status" value="1"/>
</dbReference>
<dbReference type="PROSITE" id="PS50112">
    <property type="entry name" value="PAS"/>
    <property type="match status" value="1"/>
</dbReference>
<evidence type="ECO:0000259" key="2">
    <source>
        <dbReference type="PROSITE" id="PS50112"/>
    </source>
</evidence>
<feature type="domain" description="PAC" evidence="3">
    <location>
        <begin position="275"/>
        <end position="325"/>
    </location>
</feature>
<name>A0A9X0W951_9GAMM</name>
<organism evidence="6 7">
    <name type="scientific">Lamprobacter modestohalophilus</name>
    <dbReference type="NCBI Taxonomy" id="1064514"/>
    <lineage>
        <taxon>Bacteria</taxon>
        <taxon>Pseudomonadati</taxon>
        <taxon>Pseudomonadota</taxon>
        <taxon>Gammaproteobacteria</taxon>
        <taxon>Chromatiales</taxon>
        <taxon>Chromatiaceae</taxon>
        <taxon>Lamprobacter</taxon>
    </lineage>
</organism>
<dbReference type="InterPro" id="IPR000160">
    <property type="entry name" value="GGDEF_dom"/>
</dbReference>
<dbReference type="SMART" id="SM00267">
    <property type="entry name" value="GGDEF"/>
    <property type="match status" value="1"/>
</dbReference>
<accession>A0A9X0W951</accession>
<dbReference type="Gene3D" id="3.30.70.270">
    <property type="match status" value="1"/>
</dbReference>
<dbReference type="Pfam" id="PF00990">
    <property type="entry name" value="GGDEF"/>
    <property type="match status" value="1"/>
</dbReference>
<dbReference type="InterPro" id="IPR035965">
    <property type="entry name" value="PAS-like_dom_sf"/>
</dbReference>
<dbReference type="PROSITE" id="PS50113">
    <property type="entry name" value="PAC"/>
    <property type="match status" value="1"/>
</dbReference>
<reference evidence="6 7" key="1">
    <citation type="journal article" date="2020" name="Microorganisms">
        <title>Osmotic Adaptation and Compatible Solute Biosynthesis of Phototrophic Bacteria as Revealed from Genome Analyses.</title>
        <authorList>
            <person name="Imhoff J.F."/>
            <person name="Rahn T."/>
            <person name="Kunzel S."/>
            <person name="Keller A."/>
            <person name="Neulinger S.C."/>
        </authorList>
    </citation>
    <scope>NUCLEOTIDE SEQUENCE [LARGE SCALE GENOMIC DNA]</scope>
    <source>
        <strain evidence="6 7">DSM 25653</strain>
    </source>
</reference>
<dbReference type="InterPro" id="IPR052155">
    <property type="entry name" value="Biofilm_reg_signaling"/>
</dbReference>
<dbReference type="NCBIfam" id="TIGR00229">
    <property type="entry name" value="sensory_box"/>
    <property type="match status" value="1"/>
</dbReference>
<evidence type="ECO:0000313" key="7">
    <source>
        <dbReference type="Proteomes" id="UP001138768"/>
    </source>
</evidence>
<dbReference type="Pfam" id="PF00563">
    <property type="entry name" value="EAL"/>
    <property type="match status" value="1"/>
</dbReference>
<dbReference type="RefSeq" id="WP_200244076.1">
    <property type="nucleotide sequence ID" value="NZ_NRRY01000017.1"/>
</dbReference>
<dbReference type="InterPro" id="IPR000700">
    <property type="entry name" value="PAS-assoc_C"/>
</dbReference>
<dbReference type="PANTHER" id="PTHR44757:SF2">
    <property type="entry name" value="BIOFILM ARCHITECTURE MAINTENANCE PROTEIN MBAA"/>
    <property type="match status" value="1"/>
</dbReference>
<sequence>MDDAQTAQEAIAYYREQYDAIGARLLRLQGDLRDARRDAQRQRIIATLIQQLYQLDVAATDPDRQLGERLVALLVESLHLDCAALLTRSDDQTLSVEHAFGLDTGFQFTNLSELPEQAHSAAPEQLPTAVRAAIESSGLRRWLWSAPAGAEAMLFLGRRHEQGAGVGLSFAAGDQAIAQSVLAVYLALSERRRAKHALHSARIDYRTLFESAQDAFVIIDGRSNALLEANQQALSLLGTNCEQLQQRPLISWLIDPDPQGWRRRWRRTLISGRAEQLECQLRTLAGQPFWVELRLIRIGTLERGHLLLVARDISKRKQVELQLRHYAFRDELTQLPNRAQMYRRLEEALERQRQEPDYQFALMFLDLDRFKRVNDSLGHSLGDRLLVAIGQRLQGQLSPQDTIARLGGDEFLILAVDVPDPLVAYQRAQRLERALHAPFTVSGQEIFTSASIGIVLADRHYDQPEAMLRDADIAMYQAKRHEGREHRYALFNPDMHARALADMELERDLRHALKQQELMLYYQPIVRLADGAITGFEALVRWRHPQHGMVPPNRFIPLAEDTLLILDISRFVLREAGRQALAWSRCFERAPIVNVNLSGRQFISSEVATETSQLIAEVGCPPALINIEITESAILTNKALALAGMEGLHAQGFKLSMDDFGTGYSSLSYLHEFPFDSIKIDQSFVSRLTREPRTAAIVTAILRLAETLEKRVIAEGIETPDQLAALQRLGCAGGQGYLFSPPVEASAAEALYKQPSWILPSSAGSGNGTVAGLERGEPDQDR</sequence>
<dbReference type="Gene3D" id="3.20.20.450">
    <property type="entry name" value="EAL domain"/>
    <property type="match status" value="1"/>
</dbReference>
<evidence type="ECO:0000259" key="4">
    <source>
        <dbReference type="PROSITE" id="PS50883"/>
    </source>
</evidence>
<evidence type="ECO:0000313" key="6">
    <source>
        <dbReference type="EMBL" id="MBK1619106.1"/>
    </source>
</evidence>
<dbReference type="InterPro" id="IPR001633">
    <property type="entry name" value="EAL_dom"/>
</dbReference>
<proteinExistence type="predicted"/>
<keyword evidence="7" id="KW-1185">Reference proteome</keyword>
<dbReference type="CDD" id="cd01948">
    <property type="entry name" value="EAL"/>
    <property type="match status" value="1"/>
</dbReference>
<dbReference type="SUPFAM" id="SSF55785">
    <property type="entry name" value="PYP-like sensor domain (PAS domain)"/>
    <property type="match status" value="1"/>
</dbReference>
<evidence type="ECO:0000256" key="1">
    <source>
        <dbReference type="SAM" id="MobiDB-lite"/>
    </source>
</evidence>
<dbReference type="PROSITE" id="PS50883">
    <property type="entry name" value="EAL"/>
    <property type="match status" value="1"/>
</dbReference>
<dbReference type="AlphaFoldDB" id="A0A9X0W951"/>
<dbReference type="InterPro" id="IPR000014">
    <property type="entry name" value="PAS"/>
</dbReference>
<dbReference type="InterPro" id="IPR035919">
    <property type="entry name" value="EAL_sf"/>
</dbReference>
<dbReference type="CDD" id="cd00130">
    <property type="entry name" value="PAS"/>
    <property type="match status" value="1"/>
</dbReference>
<evidence type="ECO:0000259" key="5">
    <source>
        <dbReference type="PROSITE" id="PS50887"/>
    </source>
</evidence>
<dbReference type="SMART" id="SM00052">
    <property type="entry name" value="EAL"/>
    <property type="match status" value="1"/>
</dbReference>
<dbReference type="SUPFAM" id="SSF141868">
    <property type="entry name" value="EAL domain-like"/>
    <property type="match status" value="1"/>
</dbReference>
<dbReference type="NCBIfam" id="TIGR00254">
    <property type="entry name" value="GGDEF"/>
    <property type="match status" value="1"/>
</dbReference>
<protein>
    <recommendedName>
        <fullName evidence="8">EAL domain-containing protein</fullName>
    </recommendedName>
</protein>
<dbReference type="InterPro" id="IPR029787">
    <property type="entry name" value="Nucleotide_cyclase"/>
</dbReference>
<dbReference type="Proteomes" id="UP001138768">
    <property type="component" value="Unassembled WGS sequence"/>
</dbReference>
<evidence type="ECO:0008006" key="8">
    <source>
        <dbReference type="Google" id="ProtNLM"/>
    </source>
</evidence>
<dbReference type="Pfam" id="PF13426">
    <property type="entry name" value="PAS_9"/>
    <property type="match status" value="1"/>
</dbReference>